<organism evidence="8 9">
    <name type="scientific">Acrasis kona</name>
    <dbReference type="NCBI Taxonomy" id="1008807"/>
    <lineage>
        <taxon>Eukaryota</taxon>
        <taxon>Discoba</taxon>
        <taxon>Heterolobosea</taxon>
        <taxon>Tetramitia</taxon>
        <taxon>Eutetramitia</taxon>
        <taxon>Acrasidae</taxon>
        <taxon>Acrasis</taxon>
    </lineage>
</organism>
<proteinExistence type="inferred from homology"/>
<dbReference type="SUPFAM" id="SSF103473">
    <property type="entry name" value="MFS general substrate transporter"/>
    <property type="match status" value="1"/>
</dbReference>
<comment type="similarity">
    <text evidence="2">Belongs to the SLC29A/ENT transporter (TC 2.A.57) family.</text>
</comment>
<keyword evidence="6 7" id="KW-0472">Membrane</keyword>
<dbReference type="PIRSF" id="PIRSF016379">
    <property type="entry name" value="ENT"/>
    <property type="match status" value="1"/>
</dbReference>
<dbReference type="Proteomes" id="UP001431209">
    <property type="component" value="Unassembled WGS sequence"/>
</dbReference>
<dbReference type="Pfam" id="PF01733">
    <property type="entry name" value="Nucleoside_tran"/>
    <property type="match status" value="1"/>
</dbReference>
<feature type="transmembrane region" description="Helical" evidence="7">
    <location>
        <begin position="411"/>
        <end position="437"/>
    </location>
</feature>
<feature type="transmembrane region" description="Helical" evidence="7">
    <location>
        <begin position="99"/>
        <end position="120"/>
    </location>
</feature>
<comment type="caution">
    <text evidence="8">The sequence shown here is derived from an EMBL/GenBank/DDBJ whole genome shotgun (WGS) entry which is preliminary data.</text>
</comment>
<keyword evidence="5 7" id="KW-1133">Transmembrane helix</keyword>
<dbReference type="AlphaFoldDB" id="A0AAW2YXH0"/>
<dbReference type="PANTHER" id="PTHR10332:SF10">
    <property type="entry name" value="EQUILIBRATIVE NUCLEOSIDE TRANSPORTER 4"/>
    <property type="match status" value="1"/>
</dbReference>
<evidence type="ECO:0000256" key="7">
    <source>
        <dbReference type="SAM" id="Phobius"/>
    </source>
</evidence>
<evidence type="ECO:0000256" key="5">
    <source>
        <dbReference type="ARBA" id="ARBA00022989"/>
    </source>
</evidence>
<accession>A0AAW2YXH0</accession>
<feature type="transmembrane region" description="Helical" evidence="7">
    <location>
        <begin position="126"/>
        <end position="154"/>
    </location>
</feature>
<feature type="transmembrane region" description="Helical" evidence="7">
    <location>
        <begin position="348"/>
        <end position="372"/>
    </location>
</feature>
<feature type="transmembrane region" description="Helical" evidence="7">
    <location>
        <begin position="279"/>
        <end position="305"/>
    </location>
</feature>
<protein>
    <submittedName>
        <fullName evidence="8">Equilibrative nucleoside transporter</fullName>
    </submittedName>
</protein>
<gene>
    <name evidence="8" type="ORF">AKO1_011242</name>
</gene>
<evidence type="ECO:0000256" key="6">
    <source>
        <dbReference type="ARBA" id="ARBA00023136"/>
    </source>
</evidence>
<dbReference type="GO" id="GO:0005886">
    <property type="term" value="C:plasma membrane"/>
    <property type="evidence" value="ECO:0007669"/>
    <property type="project" value="TreeGrafter"/>
</dbReference>
<sequence length="439" mass="48895">MTVVESRTVVTTELTDEDLKLMGTEQEPVDNGLIYFIMLLNGAGVLFPWNAFLSAPDYFARYGDGFMSYVSVAYSIPNLLTLIILVLVGRRIPMLLKTIPSYICLFLILIAVPVLGFAGVNTNAGFYITLTLVCLLGISSSILQGGIFGLAGMLPSTITQAVMSGNGLSAVVVILIRIVCKVATEFKNIDPEDKDAVERALLISTSVYFFVSAAFMIICLISFIFILRTDYIKYYIRKSEQTTVSQSGVVNEMAKYDRYQNIEESAEVKVSVITVFRKIWLMAFCVFFVFAVTFPIFPGFCFIVPSSFQGNLKWLDWYPIVIVAIFSFGDFIGRTLPKWVVVFSPDTLVIPVLLRSLFIALYLLCLVPRVFAHDAIPLTLMFFIAFTNGYFSSLPMMFAPGKVLDHERQTAGTMMTLFLVGGIMVGSNFGRLLIFLYGF</sequence>
<evidence type="ECO:0000313" key="9">
    <source>
        <dbReference type="Proteomes" id="UP001431209"/>
    </source>
</evidence>
<keyword evidence="3" id="KW-0813">Transport</keyword>
<feature type="transmembrane region" description="Helical" evidence="7">
    <location>
        <begin position="161"/>
        <end position="180"/>
    </location>
</feature>
<reference evidence="8 9" key="1">
    <citation type="submission" date="2024-03" db="EMBL/GenBank/DDBJ databases">
        <title>The Acrasis kona genome and developmental transcriptomes reveal deep origins of eukaryotic multicellular pathways.</title>
        <authorList>
            <person name="Sheikh S."/>
            <person name="Fu C.-J."/>
            <person name="Brown M.W."/>
            <person name="Baldauf S.L."/>
        </authorList>
    </citation>
    <scope>NUCLEOTIDE SEQUENCE [LARGE SCALE GENOMIC DNA]</scope>
    <source>
        <strain evidence="8 9">ATCC MYA-3509</strain>
    </source>
</reference>
<keyword evidence="9" id="KW-1185">Reference proteome</keyword>
<keyword evidence="4 7" id="KW-0812">Transmembrane</keyword>
<feature type="transmembrane region" description="Helical" evidence="7">
    <location>
        <begin position="66"/>
        <end position="87"/>
    </location>
</feature>
<dbReference type="EMBL" id="JAOPGA020000768">
    <property type="protein sequence ID" value="KAL0481470.1"/>
    <property type="molecule type" value="Genomic_DNA"/>
</dbReference>
<name>A0AAW2YXH0_9EUKA</name>
<dbReference type="PRINTS" id="PR01130">
    <property type="entry name" value="DERENTRNSPRT"/>
</dbReference>
<dbReference type="GO" id="GO:0005337">
    <property type="term" value="F:nucleoside transmembrane transporter activity"/>
    <property type="evidence" value="ECO:0007669"/>
    <property type="project" value="InterPro"/>
</dbReference>
<feature type="transmembrane region" description="Helical" evidence="7">
    <location>
        <begin position="200"/>
        <end position="227"/>
    </location>
</feature>
<feature type="transmembrane region" description="Helical" evidence="7">
    <location>
        <begin position="32"/>
        <end position="54"/>
    </location>
</feature>
<evidence type="ECO:0000256" key="2">
    <source>
        <dbReference type="ARBA" id="ARBA00007965"/>
    </source>
</evidence>
<dbReference type="InterPro" id="IPR036259">
    <property type="entry name" value="MFS_trans_sf"/>
</dbReference>
<dbReference type="PANTHER" id="PTHR10332">
    <property type="entry name" value="EQUILIBRATIVE NUCLEOSIDE TRANSPORTER"/>
    <property type="match status" value="1"/>
</dbReference>
<evidence type="ECO:0000256" key="1">
    <source>
        <dbReference type="ARBA" id="ARBA00004141"/>
    </source>
</evidence>
<evidence type="ECO:0000256" key="4">
    <source>
        <dbReference type="ARBA" id="ARBA00022692"/>
    </source>
</evidence>
<feature type="transmembrane region" description="Helical" evidence="7">
    <location>
        <begin position="317"/>
        <end position="336"/>
    </location>
</feature>
<feature type="transmembrane region" description="Helical" evidence="7">
    <location>
        <begin position="378"/>
        <end position="399"/>
    </location>
</feature>
<dbReference type="InterPro" id="IPR002259">
    <property type="entry name" value="Eqnu_transpt"/>
</dbReference>
<evidence type="ECO:0000313" key="8">
    <source>
        <dbReference type="EMBL" id="KAL0481470.1"/>
    </source>
</evidence>
<evidence type="ECO:0000256" key="3">
    <source>
        <dbReference type="ARBA" id="ARBA00022448"/>
    </source>
</evidence>
<comment type="subcellular location">
    <subcellularLocation>
        <location evidence="1">Membrane</location>
        <topology evidence="1">Multi-pass membrane protein</topology>
    </subcellularLocation>
</comment>